<gene>
    <name evidence="2" type="ORF">RU93_GL000055</name>
</gene>
<organism evidence="2 3">
    <name type="scientific">Enterococcus aquimarinus</name>
    <dbReference type="NCBI Taxonomy" id="328396"/>
    <lineage>
        <taxon>Bacteria</taxon>
        <taxon>Bacillati</taxon>
        <taxon>Bacillota</taxon>
        <taxon>Bacilli</taxon>
        <taxon>Lactobacillales</taxon>
        <taxon>Enterococcaceae</taxon>
        <taxon>Enterococcus</taxon>
    </lineage>
</organism>
<dbReference type="InterPro" id="IPR014717">
    <property type="entry name" value="Transl_elong_EF1B/ribsomal_bS6"/>
</dbReference>
<keyword evidence="1" id="KW-1133">Transmembrane helix</keyword>
<protein>
    <submittedName>
        <fullName evidence="2">Uncharacterized protein</fullName>
    </submittedName>
</protein>
<feature type="transmembrane region" description="Helical" evidence="1">
    <location>
        <begin position="7"/>
        <end position="30"/>
    </location>
</feature>
<reference evidence="2 3" key="1">
    <citation type="submission" date="2014-12" db="EMBL/GenBank/DDBJ databases">
        <title>Draft genome sequences of 29 type strains of Enterococci.</title>
        <authorList>
            <person name="Zhong Z."/>
            <person name="Sun Z."/>
            <person name="Liu W."/>
            <person name="Zhang W."/>
            <person name="Zhang H."/>
        </authorList>
    </citation>
    <scope>NUCLEOTIDE SEQUENCE [LARGE SCALE GENOMIC DNA]</scope>
    <source>
        <strain evidence="2 3">DSM 17690</strain>
    </source>
</reference>
<evidence type="ECO:0000256" key="1">
    <source>
        <dbReference type="SAM" id="Phobius"/>
    </source>
</evidence>
<evidence type="ECO:0000313" key="3">
    <source>
        <dbReference type="Proteomes" id="UP000182149"/>
    </source>
</evidence>
<dbReference type="Proteomes" id="UP000182149">
    <property type="component" value="Unassembled WGS sequence"/>
</dbReference>
<dbReference type="AlphaFoldDB" id="A0A1L8QXB8"/>
<sequence>MLKWNRLAVILVFGLTSLLVLVAFYGNYFFLTDVREQAQQVSQVVDKQKDLLATYPPDETELATYQSLYEETQQFLPEGEQINAELLRLEALATVENVTISSVSRVEAALPVDEIDGNYFKSRYQVEMTSAQPGNMQALLEGVRTFERIWNVTNFTFTKAGETDYSGSFAFEVFYHNERAVK</sequence>
<keyword evidence="1" id="KW-0472">Membrane</keyword>
<proteinExistence type="predicted"/>
<dbReference type="STRING" id="328396.RU93_GL000055"/>
<dbReference type="Gene3D" id="3.30.70.60">
    <property type="match status" value="1"/>
</dbReference>
<dbReference type="EMBL" id="JXKD01000001">
    <property type="protein sequence ID" value="OJG12125.1"/>
    <property type="molecule type" value="Genomic_DNA"/>
</dbReference>
<keyword evidence="3" id="KW-1185">Reference proteome</keyword>
<name>A0A1L8QXB8_9ENTE</name>
<comment type="caution">
    <text evidence="2">The sequence shown here is derived from an EMBL/GenBank/DDBJ whole genome shotgun (WGS) entry which is preliminary data.</text>
</comment>
<keyword evidence="1" id="KW-0812">Transmembrane</keyword>
<evidence type="ECO:0000313" key="2">
    <source>
        <dbReference type="EMBL" id="OJG12125.1"/>
    </source>
</evidence>
<accession>A0A1L8QXB8</accession>